<dbReference type="Proteomes" id="UP000466864">
    <property type="component" value="Unassembled WGS sequence"/>
</dbReference>
<accession>A0A7X2P6L9</accession>
<proteinExistence type="predicted"/>
<name>A0A7X2P6L9_9FIRM</name>
<reference evidence="1 2" key="1">
    <citation type="submission" date="2019-08" db="EMBL/GenBank/DDBJ databases">
        <title>In-depth cultivation of the pig gut microbiome towards novel bacterial diversity and tailored functional studies.</title>
        <authorList>
            <person name="Wylensek D."/>
            <person name="Hitch T.C.A."/>
            <person name="Clavel T."/>
        </authorList>
    </citation>
    <scope>NUCLEOTIDE SEQUENCE [LARGE SCALE GENOMIC DNA]</scope>
    <source>
        <strain evidence="1 2">Oil+RF-744-WCA-WT-13</strain>
    </source>
</reference>
<dbReference type="Gene3D" id="3.30.40.190">
    <property type="match status" value="1"/>
</dbReference>
<keyword evidence="2" id="KW-1185">Reference proteome</keyword>
<sequence>MIYPKPQRKKKRKQHGKSIFPQAAGTCYLCMRQGDYSRKYTEVHHIFDGPNRHISEEQGLTVRLCLKHHREGKDAVHNNAENMRILQRDAQEKYEMTHSREEFMSLIGKNYLD</sequence>
<comment type="caution">
    <text evidence="1">The sequence shown here is derived from an EMBL/GenBank/DDBJ whole genome shotgun (WGS) entry which is preliminary data.</text>
</comment>
<protein>
    <submittedName>
        <fullName evidence="1">Uncharacterized protein</fullName>
    </submittedName>
</protein>
<evidence type="ECO:0000313" key="2">
    <source>
        <dbReference type="Proteomes" id="UP000466864"/>
    </source>
</evidence>
<gene>
    <name evidence="1" type="ORF">FYJ60_02220</name>
</gene>
<evidence type="ECO:0000313" key="1">
    <source>
        <dbReference type="EMBL" id="MST81151.1"/>
    </source>
</evidence>
<dbReference type="RefSeq" id="WP_154456946.1">
    <property type="nucleotide sequence ID" value="NZ_VUMV01000001.1"/>
</dbReference>
<dbReference type="AlphaFoldDB" id="A0A7X2P6L9"/>
<dbReference type="EMBL" id="VUMV01000001">
    <property type="protein sequence ID" value="MST81151.1"/>
    <property type="molecule type" value="Genomic_DNA"/>
</dbReference>
<organism evidence="1 2">
    <name type="scientific">Bilifractor porci</name>
    <dbReference type="NCBI Taxonomy" id="2606636"/>
    <lineage>
        <taxon>Bacteria</taxon>
        <taxon>Bacillati</taxon>
        <taxon>Bacillota</taxon>
        <taxon>Clostridia</taxon>
        <taxon>Lachnospirales</taxon>
        <taxon>Lachnospiraceae</taxon>
        <taxon>Bilifractor</taxon>
    </lineage>
</organism>